<dbReference type="GO" id="GO:0006310">
    <property type="term" value="P:DNA recombination"/>
    <property type="evidence" value="ECO:0007669"/>
    <property type="project" value="InterPro"/>
</dbReference>
<dbReference type="Proteomes" id="UP000255523">
    <property type="component" value="Unassembled WGS sequence"/>
</dbReference>
<feature type="binding site" evidence="12">
    <location>
        <position position="479"/>
    </location>
    <ligand>
        <name>Zn(2+)</name>
        <dbReference type="ChEBI" id="CHEBI:29105"/>
        <label>1</label>
    </ligand>
</feature>
<feature type="binding site" evidence="12">
    <location>
        <position position="476"/>
    </location>
    <ligand>
        <name>Zn(2+)</name>
        <dbReference type="ChEBI" id="CHEBI:29105"/>
        <label>1</label>
    </ligand>
</feature>
<evidence type="ECO:0000256" key="4">
    <source>
        <dbReference type="ARBA" id="ARBA00022741"/>
    </source>
</evidence>
<dbReference type="InterPro" id="IPR001650">
    <property type="entry name" value="Helicase_C-like"/>
</dbReference>
<accession>A0A380LNU1</accession>
<keyword evidence="8 12" id="KW-0067">ATP-binding</keyword>
<dbReference type="Gene3D" id="3.40.1440.60">
    <property type="entry name" value="PriA, 3(prime) DNA-binding domain"/>
    <property type="match status" value="1"/>
</dbReference>
<name>A0A380LNU1_9FIRM</name>
<dbReference type="InterPro" id="IPR027417">
    <property type="entry name" value="P-loop_NTPase"/>
</dbReference>
<dbReference type="GO" id="GO:0005524">
    <property type="term" value="F:ATP binding"/>
    <property type="evidence" value="ECO:0007669"/>
    <property type="project" value="UniProtKB-UniRule"/>
</dbReference>
<dbReference type="InterPro" id="IPR011545">
    <property type="entry name" value="DEAD/DEAH_box_helicase_dom"/>
</dbReference>
<keyword evidence="4 12" id="KW-0547">Nucleotide-binding</keyword>
<dbReference type="Pfam" id="PF00271">
    <property type="entry name" value="Helicase_C"/>
    <property type="match status" value="1"/>
</dbReference>
<evidence type="ECO:0000256" key="9">
    <source>
        <dbReference type="ARBA" id="ARBA00023125"/>
    </source>
</evidence>
<feature type="binding site" evidence="12">
    <location>
        <position position="439"/>
    </location>
    <ligand>
        <name>Zn(2+)</name>
        <dbReference type="ChEBI" id="CHEBI:29105"/>
        <label>1</label>
    </ligand>
</feature>
<dbReference type="FunFam" id="3.40.50.300:FF:000489">
    <property type="entry name" value="Primosome assembly protein PriA"/>
    <property type="match status" value="1"/>
</dbReference>
<evidence type="ECO:0000259" key="13">
    <source>
        <dbReference type="PROSITE" id="PS51192"/>
    </source>
</evidence>
<evidence type="ECO:0000256" key="11">
    <source>
        <dbReference type="ARBA" id="ARBA00048988"/>
    </source>
</evidence>
<comment type="similarity">
    <text evidence="12">Belongs to the helicase family. PriA subfamily.</text>
</comment>
<dbReference type="GO" id="GO:0043138">
    <property type="term" value="F:3'-5' DNA helicase activity"/>
    <property type="evidence" value="ECO:0007669"/>
    <property type="project" value="UniProtKB-EC"/>
</dbReference>
<evidence type="ECO:0000256" key="12">
    <source>
        <dbReference type="HAMAP-Rule" id="MF_00983"/>
    </source>
</evidence>
<evidence type="ECO:0000256" key="10">
    <source>
        <dbReference type="ARBA" id="ARBA00023235"/>
    </source>
</evidence>
<dbReference type="GO" id="GO:0006270">
    <property type="term" value="P:DNA replication initiation"/>
    <property type="evidence" value="ECO:0007669"/>
    <property type="project" value="TreeGrafter"/>
</dbReference>
<dbReference type="Pfam" id="PF18074">
    <property type="entry name" value="PriA_C"/>
    <property type="match status" value="1"/>
</dbReference>
<dbReference type="EMBL" id="UHFX01000003">
    <property type="protein sequence ID" value="SUO03526.1"/>
    <property type="molecule type" value="Genomic_DNA"/>
</dbReference>
<keyword evidence="9 12" id="KW-0238">DNA-binding</keyword>
<dbReference type="InterPro" id="IPR042115">
    <property type="entry name" value="PriA_3primeBD_sf"/>
</dbReference>
<evidence type="ECO:0000256" key="8">
    <source>
        <dbReference type="ARBA" id="ARBA00022840"/>
    </source>
</evidence>
<dbReference type="PANTHER" id="PTHR30580:SF1">
    <property type="entry name" value="COMF OPERON PROTEIN 1"/>
    <property type="match status" value="1"/>
</dbReference>
<reference evidence="14 15" key="1">
    <citation type="submission" date="2018-06" db="EMBL/GenBank/DDBJ databases">
        <authorList>
            <consortium name="Pathogen Informatics"/>
            <person name="Doyle S."/>
        </authorList>
    </citation>
    <scope>NUCLEOTIDE SEQUENCE [LARGE SCALE GENOMIC DNA]</scope>
    <source>
        <strain evidence="14 15">NCTC11087</strain>
    </source>
</reference>
<keyword evidence="7 12" id="KW-0862">Zinc</keyword>
<keyword evidence="15" id="KW-1185">Reference proteome</keyword>
<sequence length="722" mass="82687">MQSRRLKDKVCYNYCMSYINVYIEHNSLALNTTFTYACDQKVEVGCRVRVPFGAQDLIGFVESVDVLPKVKNIKSVLEVLDTKPLLNEELMTLAHTISQNYVCSVISVLKTMLPPALRPSSIEHKIVYEDWAVLNDETVALTPKQKEAFASIRDQLPMKASILRKKISLSRPLFEKGVLSLEKRVKESVVPMEEIEDSSFVLTEEQQAAIENIEKGKNTVYLLHGVTGSGKTEVFLQLAKKVLSEGKQVLFLVPEIGLTPMMIQRVKARFQTKIAIYHSSLNAQEKYEQYQLVKENKVSIVVGTRSSVFMPFSNLGLILMDEEHDSSYKQDSMPRYHTRDIVMERAKFHHCKVVLSSATPSLDSYARAYKGVYQLVTLTKRISLQMPKIHLVDMKTEQVENGLSFSLINAIQQALAKHQQVILLLNRRGYLPVVKCTQCEETFTCPDCGIALTYHKKEDLLMCHCCGRVFYFDHTCPKCHSHSFYRLGMGTEKLEENLQNMFPKAYIVRMDADSTRKKNAHAKLLKEFEEKGDILVGTQMVAKGLDYQRVSVVGILQADASLARIDYQSAETAYSMLEQASGRCGRGQIEGNVYIQTFEPDHYVMRSVIQHDYFSFFSKEMKYRHLGMYPPYVYLCTVIYQDKKEENALQTAQEAKAYLSDLKVLGPISISMRQQKARVRLVIKSKDKELLTQRVWQLVHHHMRLKTTVKQDINMYPFGLEE</sequence>
<comment type="subunit">
    <text evidence="12">Component of the replication restart primosome.</text>
</comment>
<dbReference type="InterPro" id="IPR041222">
    <property type="entry name" value="PriA_3primeBD"/>
</dbReference>
<organism evidence="14 15">
    <name type="scientific">Faecalicoccus pleomorphus</name>
    <dbReference type="NCBI Taxonomy" id="1323"/>
    <lineage>
        <taxon>Bacteria</taxon>
        <taxon>Bacillati</taxon>
        <taxon>Bacillota</taxon>
        <taxon>Erysipelotrichia</taxon>
        <taxon>Erysipelotrichales</taxon>
        <taxon>Erysipelotrichaceae</taxon>
        <taxon>Faecalicoccus</taxon>
    </lineage>
</organism>
<dbReference type="AlphaFoldDB" id="A0A380LNU1"/>
<evidence type="ECO:0000256" key="7">
    <source>
        <dbReference type="ARBA" id="ARBA00022833"/>
    </source>
</evidence>
<dbReference type="GO" id="GO:0003677">
    <property type="term" value="F:DNA binding"/>
    <property type="evidence" value="ECO:0007669"/>
    <property type="project" value="UniProtKB-UniRule"/>
</dbReference>
<evidence type="ECO:0000256" key="6">
    <source>
        <dbReference type="ARBA" id="ARBA00022806"/>
    </source>
</evidence>
<dbReference type="GO" id="GO:1990077">
    <property type="term" value="C:primosome complex"/>
    <property type="evidence" value="ECO:0007669"/>
    <property type="project" value="UniProtKB-UniRule"/>
</dbReference>
<gene>
    <name evidence="12 14" type="primary">priA</name>
    <name evidence="14" type="ORF">NCTC11087_00390</name>
</gene>
<dbReference type="SMART" id="SM00490">
    <property type="entry name" value="HELICc"/>
    <property type="match status" value="1"/>
</dbReference>
<dbReference type="InterPro" id="IPR014001">
    <property type="entry name" value="Helicase_ATP-bd"/>
</dbReference>
<protein>
    <recommendedName>
        <fullName evidence="12">Replication restart protein PriA</fullName>
    </recommendedName>
    <alternativeName>
        <fullName evidence="12">ATP-dependent DNA helicase PriA</fullName>
        <ecNumber evidence="12">5.6.2.4</ecNumber>
    </alternativeName>
    <alternativeName>
        <fullName evidence="12">DNA 3'-5' helicase PriA</fullName>
    </alternativeName>
</protein>
<feature type="binding site" evidence="12">
    <location>
        <position position="466"/>
    </location>
    <ligand>
        <name>Zn(2+)</name>
        <dbReference type="ChEBI" id="CHEBI:29105"/>
        <label>2</label>
    </ligand>
</feature>
<dbReference type="CDD" id="cd17929">
    <property type="entry name" value="DEXHc_priA"/>
    <property type="match status" value="1"/>
</dbReference>
<evidence type="ECO:0000313" key="14">
    <source>
        <dbReference type="EMBL" id="SUO03526.1"/>
    </source>
</evidence>
<dbReference type="PROSITE" id="PS51192">
    <property type="entry name" value="HELICASE_ATP_BIND_1"/>
    <property type="match status" value="1"/>
</dbReference>
<dbReference type="GO" id="GO:0006269">
    <property type="term" value="P:DNA replication, synthesis of primer"/>
    <property type="evidence" value="ECO:0007669"/>
    <property type="project" value="UniProtKB-KW"/>
</dbReference>
<dbReference type="Gene3D" id="3.40.50.300">
    <property type="entry name" value="P-loop containing nucleotide triphosphate hydrolases"/>
    <property type="match status" value="2"/>
</dbReference>
<dbReference type="Pfam" id="PF18319">
    <property type="entry name" value="Zn_ribbon_PriA"/>
    <property type="match status" value="1"/>
</dbReference>
<comment type="catalytic activity">
    <reaction evidence="12">
        <text>Couples ATP hydrolysis with the unwinding of duplex DNA by translocating in the 3'-5' direction.</text>
        <dbReference type="EC" id="5.6.2.4"/>
    </reaction>
</comment>
<keyword evidence="6 12" id="KW-0347">Helicase</keyword>
<keyword evidence="2 12" id="KW-0235">DNA replication</keyword>
<comment type="cofactor">
    <cofactor evidence="12">
        <name>Zn(2+)</name>
        <dbReference type="ChEBI" id="CHEBI:29105"/>
    </cofactor>
    <text evidence="12">Binds 2 zinc ions per subunit.</text>
</comment>
<dbReference type="Pfam" id="PF00270">
    <property type="entry name" value="DEAD"/>
    <property type="match status" value="1"/>
</dbReference>
<dbReference type="EC" id="5.6.2.4" evidence="12"/>
<feature type="domain" description="Helicase ATP-binding" evidence="13">
    <location>
        <begin position="212"/>
        <end position="378"/>
    </location>
</feature>
<dbReference type="GO" id="GO:0006302">
    <property type="term" value="P:double-strand break repair"/>
    <property type="evidence" value="ECO:0007669"/>
    <property type="project" value="InterPro"/>
</dbReference>
<feature type="binding site" evidence="12">
    <location>
        <position position="436"/>
    </location>
    <ligand>
        <name>Zn(2+)</name>
        <dbReference type="ChEBI" id="CHEBI:29105"/>
        <label>1</label>
    </ligand>
</feature>
<dbReference type="SMART" id="SM00487">
    <property type="entry name" value="DEXDc"/>
    <property type="match status" value="1"/>
</dbReference>
<dbReference type="PANTHER" id="PTHR30580">
    <property type="entry name" value="PRIMOSOMAL PROTEIN N"/>
    <property type="match status" value="1"/>
</dbReference>
<dbReference type="InterPro" id="IPR040498">
    <property type="entry name" value="PriA_CRR"/>
</dbReference>
<keyword evidence="1 12" id="KW-0639">Primosome</keyword>
<comment type="function">
    <text evidence="12">Initiates the restart of stalled replication forks, which reloads the replicative helicase on sites other than the origin of replication. Recognizes and binds to abandoned replication forks and remodels them to uncover a helicase loading site. Promotes assembly of the primosome at these replication forks.</text>
</comment>
<comment type="catalytic activity">
    <reaction evidence="11 12">
        <text>ATP + H2O = ADP + phosphate + H(+)</text>
        <dbReference type="Rhea" id="RHEA:13065"/>
        <dbReference type="ChEBI" id="CHEBI:15377"/>
        <dbReference type="ChEBI" id="CHEBI:15378"/>
        <dbReference type="ChEBI" id="CHEBI:30616"/>
        <dbReference type="ChEBI" id="CHEBI:43474"/>
        <dbReference type="ChEBI" id="CHEBI:456216"/>
        <dbReference type="EC" id="5.6.2.4"/>
    </reaction>
</comment>
<proteinExistence type="inferred from homology"/>
<evidence type="ECO:0000256" key="5">
    <source>
        <dbReference type="ARBA" id="ARBA00022801"/>
    </source>
</evidence>
<dbReference type="HAMAP" id="MF_00983">
    <property type="entry name" value="PriA"/>
    <property type="match status" value="1"/>
</dbReference>
<evidence type="ECO:0000256" key="1">
    <source>
        <dbReference type="ARBA" id="ARBA00022515"/>
    </source>
</evidence>
<feature type="binding site" evidence="12">
    <location>
        <position position="445"/>
    </location>
    <ligand>
        <name>Zn(2+)</name>
        <dbReference type="ChEBI" id="CHEBI:29105"/>
        <label>2</label>
    </ligand>
</feature>
<dbReference type="OrthoDB" id="9759544at2"/>
<dbReference type="Pfam" id="PF17764">
    <property type="entry name" value="PriA_3primeBD"/>
    <property type="match status" value="1"/>
</dbReference>
<keyword evidence="10 12" id="KW-0413">Isomerase</keyword>
<keyword evidence="5 12" id="KW-0378">Hydrolase</keyword>
<evidence type="ECO:0000313" key="15">
    <source>
        <dbReference type="Proteomes" id="UP000255523"/>
    </source>
</evidence>
<dbReference type="GO" id="GO:0008270">
    <property type="term" value="F:zinc ion binding"/>
    <property type="evidence" value="ECO:0007669"/>
    <property type="project" value="UniProtKB-UniRule"/>
</dbReference>
<dbReference type="InterPro" id="IPR005259">
    <property type="entry name" value="PriA"/>
</dbReference>
<feature type="binding site" evidence="12">
    <location>
        <position position="463"/>
    </location>
    <ligand>
        <name>Zn(2+)</name>
        <dbReference type="ChEBI" id="CHEBI:29105"/>
        <label>2</label>
    </ligand>
</feature>
<evidence type="ECO:0000256" key="2">
    <source>
        <dbReference type="ARBA" id="ARBA00022705"/>
    </source>
</evidence>
<dbReference type="InterPro" id="IPR041236">
    <property type="entry name" value="PriA_C"/>
</dbReference>
<dbReference type="NCBIfam" id="TIGR00595">
    <property type="entry name" value="priA"/>
    <property type="match status" value="1"/>
</dbReference>
<dbReference type="GO" id="GO:0016887">
    <property type="term" value="F:ATP hydrolysis activity"/>
    <property type="evidence" value="ECO:0007669"/>
    <property type="project" value="RHEA"/>
</dbReference>
<keyword evidence="3 12" id="KW-0479">Metal-binding</keyword>
<feature type="binding site" evidence="12">
    <location>
        <position position="448"/>
    </location>
    <ligand>
        <name>Zn(2+)</name>
        <dbReference type="ChEBI" id="CHEBI:29105"/>
        <label>2</label>
    </ligand>
</feature>
<evidence type="ECO:0000256" key="3">
    <source>
        <dbReference type="ARBA" id="ARBA00022723"/>
    </source>
</evidence>
<dbReference type="SUPFAM" id="SSF52540">
    <property type="entry name" value="P-loop containing nucleoside triphosphate hydrolases"/>
    <property type="match status" value="2"/>
</dbReference>